<evidence type="ECO:0000313" key="4">
    <source>
        <dbReference type="Proteomes" id="UP001152321"/>
    </source>
</evidence>
<accession>A0ABT6DL85</accession>
<protein>
    <recommendedName>
        <fullName evidence="2">UPF0178 protein NWE73_14740</fullName>
    </recommendedName>
</protein>
<name>A0ABT6DL85_9BACT</name>
<dbReference type="RefSeq" id="WP_277579107.1">
    <property type="nucleotide sequence ID" value="NZ_JANRMI010000004.1"/>
</dbReference>
<dbReference type="CDD" id="cd18720">
    <property type="entry name" value="PIN_YqxD-like"/>
    <property type="match status" value="1"/>
</dbReference>
<gene>
    <name evidence="3" type="ORF">NWE73_14740</name>
</gene>
<dbReference type="Pfam" id="PF02639">
    <property type="entry name" value="DUF188"/>
    <property type="match status" value="1"/>
</dbReference>
<dbReference type="Proteomes" id="UP001152321">
    <property type="component" value="Unassembled WGS sequence"/>
</dbReference>
<evidence type="ECO:0000256" key="1">
    <source>
        <dbReference type="ARBA" id="ARBA00008522"/>
    </source>
</evidence>
<comment type="caution">
    <text evidence="3">The sequence shown here is derived from an EMBL/GenBank/DDBJ whole genome shotgun (WGS) entry which is preliminary data.</text>
</comment>
<evidence type="ECO:0000313" key="3">
    <source>
        <dbReference type="EMBL" id="MDG0817635.1"/>
    </source>
</evidence>
<evidence type="ECO:0000256" key="2">
    <source>
        <dbReference type="HAMAP-Rule" id="MF_00489"/>
    </source>
</evidence>
<dbReference type="InterPro" id="IPR003791">
    <property type="entry name" value="UPF0178"/>
</dbReference>
<dbReference type="EMBL" id="JANRMI010000004">
    <property type="protein sequence ID" value="MDG0817635.1"/>
    <property type="molecule type" value="Genomic_DNA"/>
</dbReference>
<reference evidence="3" key="1">
    <citation type="submission" date="2022-08" db="EMBL/GenBank/DDBJ databases">
        <title>Novel Bdellovibrio Species Isolated from Svalbard: Designation Bdellovibrio svalbardensis.</title>
        <authorList>
            <person name="Mitchell R.J."/>
            <person name="Choi S.Y."/>
        </authorList>
    </citation>
    <scope>NUCLEOTIDE SEQUENCE</scope>
    <source>
        <strain evidence="3">PAP01</strain>
    </source>
</reference>
<dbReference type="HAMAP" id="MF_00489">
    <property type="entry name" value="UPF0178"/>
    <property type="match status" value="1"/>
</dbReference>
<comment type="similarity">
    <text evidence="1 2">Belongs to the UPF0178 family.</text>
</comment>
<dbReference type="NCBIfam" id="NF001095">
    <property type="entry name" value="PRK00124.1"/>
    <property type="match status" value="1"/>
</dbReference>
<dbReference type="PANTHER" id="PTHR35146">
    <property type="entry name" value="UPF0178 PROTEIN YAII"/>
    <property type="match status" value="1"/>
</dbReference>
<dbReference type="PANTHER" id="PTHR35146:SF1">
    <property type="entry name" value="UPF0178 PROTEIN YAII"/>
    <property type="match status" value="1"/>
</dbReference>
<proteinExistence type="inferred from homology"/>
<sequence length="152" mass="16401">MKIWIDADACPKVIKEVVFKASSRAQVPVTLVANSGMFIPESNLINLIIVDHGLDVADGYILKHANKGDLVVTADIPLAAQLVAKHVVAINPRGSVYNEDNVHDVLATRNLMQDLRGAGMIQGGPPPLGPKDKASFANGFDQELTKLLRARR</sequence>
<organism evidence="3 4">
    <name type="scientific">Bdellovibrio svalbardensis</name>
    <dbReference type="NCBI Taxonomy" id="2972972"/>
    <lineage>
        <taxon>Bacteria</taxon>
        <taxon>Pseudomonadati</taxon>
        <taxon>Bdellovibrionota</taxon>
        <taxon>Bdellovibrionia</taxon>
        <taxon>Bdellovibrionales</taxon>
        <taxon>Pseudobdellovibrionaceae</taxon>
        <taxon>Bdellovibrio</taxon>
    </lineage>
</organism>
<keyword evidence="4" id="KW-1185">Reference proteome</keyword>